<dbReference type="InterPro" id="IPR029050">
    <property type="entry name" value="Immunoprotect_excell_Ig-like"/>
</dbReference>
<dbReference type="EMBL" id="MVHR01000024">
    <property type="protein sequence ID" value="ORA71727.1"/>
    <property type="molecule type" value="Genomic_DNA"/>
</dbReference>
<accession>A0A1X0DHD8</accession>
<protein>
    <recommendedName>
        <fullName evidence="1">DUF4352 domain-containing protein</fullName>
    </recommendedName>
</protein>
<gene>
    <name evidence="2" type="ORF">BST25_16310</name>
</gene>
<dbReference type="Proteomes" id="UP000192566">
    <property type="component" value="Unassembled WGS sequence"/>
</dbReference>
<sequence length="159" mass="16619">MYGVAPAADGDGDVTATHPVRPAGPPVVRVGQLAIDGDLIFLVTSVDRSKIAGDPVNSCTQATAQGVFLTAHLRMTNTGTQRRVIFAVDQKLKVNDTVYRVDGAAALRTRATELVVVPGACVSAVWSFDVPADTPLRGALELHESSTSPGVDVTFPPPN</sequence>
<dbReference type="OrthoDB" id="4731266at2"/>
<evidence type="ECO:0000259" key="1">
    <source>
        <dbReference type="Pfam" id="PF11611"/>
    </source>
</evidence>
<comment type="caution">
    <text evidence="2">The sequence shown here is derived from an EMBL/GenBank/DDBJ whole genome shotgun (WGS) entry which is preliminary data.</text>
</comment>
<organism evidence="2 3">
    <name type="scientific">Mycobacterium heidelbergense</name>
    <dbReference type="NCBI Taxonomy" id="53376"/>
    <lineage>
        <taxon>Bacteria</taxon>
        <taxon>Bacillati</taxon>
        <taxon>Actinomycetota</taxon>
        <taxon>Actinomycetes</taxon>
        <taxon>Mycobacteriales</taxon>
        <taxon>Mycobacteriaceae</taxon>
        <taxon>Mycobacterium</taxon>
        <taxon>Mycobacterium simiae complex</taxon>
    </lineage>
</organism>
<proteinExistence type="predicted"/>
<evidence type="ECO:0000313" key="2">
    <source>
        <dbReference type="EMBL" id="ORA71727.1"/>
    </source>
</evidence>
<dbReference type="Pfam" id="PF11611">
    <property type="entry name" value="DUF4352"/>
    <property type="match status" value="1"/>
</dbReference>
<keyword evidence="3" id="KW-1185">Reference proteome</keyword>
<dbReference type="AlphaFoldDB" id="A0A1X0DHD8"/>
<feature type="domain" description="DUF4352" evidence="1">
    <location>
        <begin position="29"/>
        <end position="135"/>
    </location>
</feature>
<name>A0A1X0DHD8_MYCHE</name>
<dbReference type="InterPro" id="IPR029051">
    <property type="entry name" value="DUF4352"/>
</dbReference>
<evidence type="ECO:0000313" key="3">
    <source>
        <dbReference type="Proteomes" id="UP000192566"/>
    </source>
</evidence>
<dbReference type="Gene3D" id="2.60.40.1240">
    <property type="match status" value="1"/>
</dbReference>
<dbReference type="STRING" id="53376.BST25_16310"/>
<reference evidence="2 3" key="1">
    <citation type="submission" date="2017-02" db="EMBL/GenBank/DDBJ databases">
        <title>The new phylogeny of genus Mycobacterium.</title>
        <authorList>
            <person name="Tortoli E."/>
            <person name="Trovato A."/>
            <person name="Cirillo D.M."/>
        </authorList>
    </citation>
    <scope>NUCLEOTIDE SEQUENCE [LARGE SCALE GENOMIC DNA]</scope>
    <source>
        <strain evidence="2 3">DSM 44471</strain>
    </source>
</reference>
<dbReference type="RefSeq" id="WP_158084906.1">
    <property type="nucleotide sequence ID" value="NZ_JACKSW010000073.1"/>
</dbReference>